<organism evidence="2 3">
    <name type="scientific">Halalkalibaculum roseum</name>
    <dbReference type="NCBI Taxonomy" id="2709311"/>
    <lineage>
        <taxon>Bacteria</taxon>
        <taxon>Pseudomonadati</taxon>
        <taxon>Balneolota</taxon>
        <taxon>Balneolia</taxon>
        <taxon>Balneolales</taxon>
        <taxon>Balneolaceae</taxon>
        <taxon>Halalkalibaculum</taxon>
    </lineage>
</organism>
<comment type="caution">
    <text evidence="2">The sequence shown here is derived from an EMBL/GenBank/DDBJ whole genome shotgun (WGS) entry which is preliminary data.</text>
</comment>
<gene>
    <name evidence="2" type="ORF">G3570_14820</name>
</gene>
<evidence type="ECO:0000313" key="3">
    <source>
        <dbReference type="Proteomes" id="UP000473278"/>
    </source>
</evidence>
<dbReference type="InterPro" id="IPR040837">
    <property type="entry name" value="Bact_RF_family7"/>
</dbReference>
<protein>
    <submittedName>
        <fullName evidence="2">Uncharacterized protein</fullName>
    </submittedName>
</protein>
<evidence type="ECO:0000313" key="2">
    <source>
        <dbReference type="EMBL" id="NGP77919.1"/>
    </source>
</evidence>
<feature type="region of interest" description="Disordered" evidence="1">
    <location>
        <begin position="173"/>
        <end position="195"/>
    </location>
</feature>
<evidence type="ECO:0000256" key="1">
    <source>
        <dbReference type="SAM" id="MobiDB-lite"/>
    </source>
</evidence>
<dbReference type="AlphaFoldDB" id="A0A6M1SS65"/>
<dbReference type="Pfam" id="PF18849">
    <property type="entry name" value="baeRF_family7"/>
    <property type="match status" value="1"/>
</dbReference>
<dbReference type="Proteomes" id="UP000473278">
    <property type="component" value="Unassembled WGS sequence"/>
</dbReference>
<dbReference type="RefSeq" id="WP_165143614.1">
    <property type="nucleotide sequence ID" value="NZ_JAALLT010000004.1"/>
</dbReference>
<dbReference type="EMBL" id="JAALLT010000004">
    <property type="protein sequence ID" value="NGP77919.1"/>
    <property type="molecule type" value="Genomic_DNA"/>
</dbReference>
<keyword evidence="3" id="KW-1185">Reference proteome</keyword>
<proteinExistence type="predicted"/>
<sequence length="377" mass="43129">MITRETILSLIEKAGNPSISIFLPTHEKGEEVQQDPIRFKNLLKQAEQELREYEVKQSKIDELLKEPKKLLDQPIFWQHADKGLAVFITEDSFEYFRVPLDFKEQVLVDNHFLITPLIPMITLDGSFTVLCLSQKEVRLLRCTRISVNTIYLEDAPVSLDEYLKYDVNEPHLQHHSGQGKGNAIFHGQGGSSDTDTREVQNYLKAIESEVTSIMRKRRDPLILAGVDEAMAEYRKVNHYSRLMDQSISGNPDPKSDVEIKDEAWEIIKSYFLEDMYNDISRYSDLIGSDKQTDNLSQIVEGAYYGKVDSLFVTIGEQSWGWFDKDKDTVHHSSKKQNGEHDLINAAAIKTLSQGGNVYALEKEDMPQTSTVAAIFRY</sequence>
<reference evidence="2 3" key="1">
    <citation type="submission" date="2020-02" db="EMBL/GenBank/DDBJ databases">
        <title>Balneolaceae bacterium YR4-1, complete genome.</title>
        <authorList>
            <person name="Li Y."/>
            <person name="Wu S."/>
        </authorList>
    </citation>
    <scope>NUCLEOTIDE SEQUENCE [LARGE SCALE GENOMIC DNA]</scope>
    <source>
        <strain evidence="2 3">YR4-1</strain>
    </source>
</reference>
<name>A0A6M1SS65_9BACT</name>
<accession>A0A6M1SS65</accession>